<accession>A0A3R9N2W2</accession>
<dbReference type="EMBL" id="RWIT01000012">
    <property type="protein sequence ID" value="RSK46861.1"/>
    <property type="molecule type" value="Genomic_DNA"/>
</dbReference>
<dbReference type="Gene3D" id="3.40.50.1820">
    <property type="entry name" value="alpha/beta hydrolase"/>
    <property type="match status" value="1"/>
</dbReference>
<evidence type="ECO:0000313" key="5">
    <source>
        <dbReference type="EMBL" id="RSK46861.1"/>
    </source>
</evidence>
<reference evidence="5 6" key="1">
    <citation type="submission" date="2018-12" db="EMBL/GenBank/DDBJ databases">
        <authorList>
            <person name="Feng G."/>
            <person name="Zhu H."/>
        </authorList>
    </citation>
    <scope>NUCLEOTIDE SEQUENCE [LARGE SCALE GENOMIC DNA]</scope>
    <source>
        <strain evidence="5 6">KCTC 12533</strain>
    </source>
</reference>
<keyword evidence="2 3" id="KW-0378">Hydrolase</keyword>
<feature type="domain" description="Carboxylesterase type B" evidence="4">
    <location>
        <begin position="10"/>
        <end position="311"/>
    </location>
</feature>
<evidence type="ECO:0000313" key="6">
    <source>
        <dbReference type="Proteomes" id="UP000273500"/>
    </source>
</evidence>
<dbReference type="Proteomes" id="UP000273500">
    <property type="component" value="Unassembled WGS sequence"/>
</dbReference>
<comment type="caution">
    <text evidence="5">The sequence shown here is derived from an EMBL/GenBank/DDBJ whole genome shotgun (WGS) entry which is preliminary data.</text>
</comment>
<evidence type="ECO:0000256" key="2">
    <source>
        <dbReference type="ARBA" id="ARBA00022801"/>
    </source>
</evidence>
<dbReference type="AlphaFoldDB" id="A0A3R9N2W2"/>
<evidence type="ECO:0000259" key="4">
    <source>
        <dbReference type="Pfam" id="PF00135"/>
    </source>
</evidence>
<proteinExistence type="inferred from homology"/>
<dbReference type="InterPro" id="IPR029058">
    <property type="entry name" value="AB_hydrolase_fold"/>
</dbReference>
<dbReference type="PROSITE" id="PS00122">
    <property type="entry name" value="CARBOXYLESTERASE_B_1"/>
    <property type="match status" value="1"/>
</dbReference>
<gene>
    <name evidence="5" type="ORF">EI291_17610</name>
</gene>
<dbReference type="RefSeq" id="WP_125423053.1">
    <property type="nucleotide sequence ID" value="NZ_RWIT01000012.1"/>
</dbReference>
<dbReference type="SUPFAM" id="SSF53474">
    <property type="entry name" value="alpha/beta-Hydrolases"/>
    <property type="match status" value="1"/>
</dbReference>
<name>A0A3R9N2W2_9BACT</name>
<dbReference type="OrthoDB" id="9775851at2"/>
<organism evidence="5 6">
    <name type="scientific">Hymenobacter rigui</name>
    <dbReference type="NCBI Taxonomy" id="334424"/>
    <lineage>
        <taxon>Bacteria</taxon>
        <taxon>Pseudomonadati</taxon>
        <taxon>Bacteroidota</taxon>
        <taxon>Cytophagia</taxon>
        <taxon>Cytophagales</taxon>
        <taxon>Hymenobacteraceae</taxon>
        <taxon>Hymenobacter</taxon>
    </lineage>
</organism>
<comment type="similarity">
    <text evidence="1 3">Belongs to the type-B carboxylesterase/lipase family.</text>
</comment>
<dbReference type="GO" id="GO:0016787">
    <property type="term" value="F:hydrolase activity"/>
    <property type="evidence" value="ECO:0007669"/>
    <property type="project" value="UniProtKB-KW"/>
</dbReference>
<dbReference type="InterPro" id="IPR050309">
    <property type="entry name" value="Type-B_Carboxylest/Lipase"/>
</dbReference>
<dbReference type="EC" id="3.1.1.-" evidence="3"/>
<evidence type="ECO:0000256" key="3">
    <source>
        <dbReference type="RuleBase" id="RU361235"/>
    </source>
</evidence>
<sequence>MTDSAPLFLTPDGPVRGHSHAGLVRASGIRYACAARFQPPVDEPAHAEVYEATAPGPVCPQVPDPALQEALGPALAGRTFDEDCLRLTVTAPPDYHAGPPRAVLVWIHGGSYVSGAGDLAFYDPAPLVREQGLVVVAVSYRLGMLGFLGHQHAPANLGLLDLLAALRWVQRNIAAFGGDASRVTLLGHSSGGDAAAHLMLADGAAGLFRRVILHSAPLGLASGRARMGRAMAAAVHPLPPDTPLETVLAAQPRAERAARWSGLRAGMPFGIQYGAAPLPPETAAPAAWQAAAWHFDVLIGATADELRFFAVIAPPLRRLLALPRPVPALLQALITGGSRRIYVGPAAAFARRHARAGGRAYLFRVPYHPPGSEFGGAHTIDLPLLFGSAEAWAPVPLLGEAAWPEVEAAGRPVRQFWADFARTGQLPPHIHLPGVLDVEQVRGNAR</sequence>
<evidence type="ECO:0000256" key="1">
    <source>
        <dbReference type="ARBA" id="ARBA00005964"/>
    </source>
</evidence>
<dbReference type="Pfam" id="PF00135">
    <property type="entry name" value="COesterase"/>
    <property type="match status" value="1"/>
</dbReference>
<dbReference type="InterPro" id="IPR019826">
    <property type="entry name" value="Carboxylesterase_B_AS"/>
</dbReference>
<keyword evidence="6" id="KW-1185">Reference proteome</keyword>
<dbReference type="InterPro" id="IPR002018">
    <property type="entry name" value="CarbesteraseB"/>
</dbReference>
<protein>
    <recommendedName>
        <fullName evidence="3">Carboxylic ester hydrolase</fullName>
        <ecNumber evidence="3">3.1.1.-</ecNumber>
    </recommendedName>
</protein>
<dbReference type="PANTHER" id="PTHR11559">
    <property type="entry name" value="CARBOXYLESTERASE"/>
    <property type="match status" value="1"/>
</dbReference>